<dbReference type="Gene3D" id="2.20.28.100">
    <property type="entry name" value="Desulphoferrodoxin, N-terminal domain"/>
    <property type="match status" value="1"/>
</dbReference>
<name>A0ABS8DF35_9FIRM</name>
<dbReference type="PANTHER" id="PTHR36541:SF1">
    <property type="entry name" value="SUPEROXIDE REDUCTASE-RELATED"/>
    <property type="match status" value="1"/>
</dbReference>
<keyword evidence="2" id="KW-0813">Transport</keyword>
<dbReference type="Proteomes" id="UP001299546">
    <property type="component" value="Unassembled WGS sequence"/>
</dbReference>
<dbReference type="InterPro" id="IPR038094">
    <property type="entry name" value="Desulfoferrodoxin_N_sf"/>
</dbReference>
<dbReference type="Gene3D" id="2.60.40.730">
    <property type="entry name" value="SOR catalytic domain"/>
    <property type="match status" value="1"/>
</dbReference>
<dbReference type="InterPro" id="IPR002742">
    <property type="entry name" value="Desulfoferrodoxin_Fe-bd_dom"/>
</dbReference>
<reference evidence="7 8" key="1">
    <citation type="submission" date="2021-10" db="EMBL/GenBank/DDBJ databases">
        <title>Collection of gut derived symbiotic bacterial strains cultured from healthy donors.</title>
        <authorList>
            <person name="Lin H."/>
            <person name="Littmann E."/>
            <person name="Kohout C."/>
            <person name="Pamer E.G."/>
        </authorList>
    </citation>
    <scope>NUCLEOTIDE SEQUENCE [LARGE SCALE GENOMIC DNA]</scope>
    <source>
        <strain evidence="7 8">DFI.1.165</strain>
    </source>
</reference>
<dbReference type="PANTHER" id="PTHR36541">
    <property type="entry name" value="SUPEROXIDE REDUCTASE-RELATED"/>
    <property type="match status" value="1"/>
</dbReference>
<keyword evidence="4" id="KW-0249">Electron transport</keyword>
<evidence type="ECO:0000313" key="8">
    <source>
        <dbReference type="Proteomes" id="UP001299546"/>
    </source>
</evidence>
<dbReference type="SUPFAM" id="SSF49367">
    <property type="entry name" value="Superoxide reductase-like"/>
    <property type="match status" value="1"/>
</dbReference>
<evidence type="ECO:0000256" key="2">
    <source>
        <dbReference type="ARBA" id="ARBA00022448"/>
    </source>
</evidence>
<gene>
    <name evidence="7" type="ORF">LIZ65_06970</name>
</gene>
<dbReference type="InterPro" id="IPR051233">
    <property type="entry name" value="Desulfoferrodoxin_SOR"/>
</dbReference>
<dbReference type="SUPFAM" id="SSF57802">
    <property type="entry name" value="Rubredoxin-like"/>
    <property type="match status" value="1"/>
</dbReference>
<accession>A0ABS8DF35</accession>
<evidence type="ECO:0000259" key="6">
    <source>
        <dbReference type="Pfam" id="PF01880"/>
    </source>
</evidence>
<comment type="similarity">
    <text evidence="1">Belongs to the desulfoferrodoxin family.</text>
</comment>
<dbReference type="Pfam" id="PF01880">
    <property type="entry name" value="Desulfoferrodox"/>
    <property type="match status" value="1"/>
</dbReference>
<organism evidence="7 8">
    <name type="scientific">Bariatricus massiliensis</name>
    <dbReference type="NCBI Taxonomy" id="1745713"/>
    <lineage>
        <taxon>Bacteria</taxon>
        <taxon>Bacillati</taxon>
        <taxon>Bacillota</taxon>
        <taxon>Clostridia</taxon>
        <taxon>Lachnospirales</taxon>
        <taxon>Lachnospiraceae</taxon>
        <taxon>Bariatricus</taxon>
    </lineage>
</organism>
<keyword evidence="5" id="KW-0408">Iron</keyword>
<evidence type="ECO:0000256" key="1">
    <source>
        <dbReference type="ARBA" id="ARBA00005941"/>
    </source>
</evidence>
<feature type="domain" description="Desulfoferrodoxin ferrous iron-binding" evidence="6">
    <location>
        <begin position="44"/>
        <end position="127"/>
    </location>
</feature>
<dbReference type="InterPro" id="IPR036073">
    <property type="entry name" value="Desulfoferrodoxin_Fe-bd_dom_sf"/>
</dbReference>
<keyword evidence="8" id="KW-1185">Reference proteome</keyword>
<keyword evidence="3" id="KW-0479">Metal-binding</keyword>
<evidence type="ECO:0000313" key="7">
    <source>
        <dbReference type="EMBL" id="MCB7387028.1"/>
    </source>
</evidence>
<dbReference type="RefSeq" id="WP_066733552.1">
    <property type="nucleotide sequence ID" value="NZ_JAJCIQ010000003.1"/>
</dbReference>
<evidence type="ECO:0000256" key="4">
    <source>
        <dbReference type="ARBA" id="ARBA00022982"/>
    </source>
</evidence>
<evidence type="ECO:0000256" key="3">
    <source>
        <dbReference type="ARBA" id="ARBA00022723"/>
    </source>
</evidence>
<sequence length="129" mass="14397">MSHKKPKFYACETCKTVIEVISNDKQEYSCCGVKMKKLLPNTSEGAQEKHLPVVEQSGNTVTVKVGSVLHPMTEEHSIEWVYLETKKGCQRVYLCADAEPQAVFEVAEGDAPVAAYAFCNLHGFWKVDI</sequence>
<protein>
    <submittedName>
        <fullName evidence="7">Desulfoferrodoxin</fullName>
    </submittedName>
</protein>
<dbReference type="EMBL" id="JAJCIS010000003">
    <property type="protein sequence ID" value="MCB7387028.1"/>
    <property type="molecule type" value="Genomic_DNA"/>
</dbReference>
<comment type="caution">
    <text evidence="7">The sequence shown here is derived from an EMBL/GenBank/DDBJ whole genome shotgun (WGS) entry which is preliminary data.</text>
</comment>
<evidence type="ECO:0000256" key="5">
    <source>
        <dbReference type="ARBA" id="ARBA00023004"/>
    </source>
</evidence>
<proteinExistence type="inferred from homology"/>